<dbReference type="PANTHER" id="PTHR10794">
    <property type="entry name" value="ABHYDROLASE DOMAIN-CONTAINING PROTEIN"/>
    <property type="match status" value="1"/>
</dbReference>
<organism evidence="4 5">
    <name type="scientific">Orchesella dallaii</name>
    <dbReference type="NCBI Taxonomy" id="48710"/>
    <lineage>
        <taxon>Eukaryota</taxon>
        <taxon>Metazoa</taxon>
        <taxon>Ecdysozoa</taxon>
        <taxon>Arthropoda</taxon>
        <taxon>Hexapoda</taxon>
        <taxon>Collembola</taxon>
        <taxon>Entomobryomorpha</taxon>
        <taxon>Entomobryoidea</taxon>
        <taxon>Orchesellidae</taxon>
        <taxon>Orchesellinae</taxon>
        <taxon>Orchesella</taxon>
    </lineage>
</organism>
<accession>A0ABP1PRB1</accession>
<comment type="caution">
    <text evidence="4">The sequence shown here is derived from an EMBL/GenBank/DDBJ whole genome shotgun (WGS) entry which is preliminary data.</text>
</comment>
<dbReference type="EMBL" id="CAXLJM020000007">
    <property type="protein sequence ID" value="CAL8074383.1"/>
    <property type="molecule type" value="Genomic_DNA"/>
</dbReference>
<evidence type="ECO:0000313" key="4">
    <source>
        <dbReference type="EMBL" id="CAL8074383.1"/>
    </source>
</evidence>
<reference evidence="4 5" key="1">
    <citation type="submission" date="2024-08" db="EMBL/GenBank/DDBJ databases">
        <authorList>
            <person name="Cucini C."/>
            <person name="Frati F."/>
        </authorList>
    </citation>
    <scope>NUCLEOTIDE SEQUENCE [LARGE SCALE GENOMIC DNA]</scope>
</reference>
<proteinExistence type="inferred from homology"/>
<gene>
    <name evidence="4" type="ORF">ODALV1_LOCUS2871</name>
</gene>
<name>A0ABP1PRB1_9HEXA</name>
<dbReference type="SUPFAM" id="SSF53474">
    <property type="entry name" value="alpha/beta-Hydrolases"/>
    <property type="match status" value="1"/>
</dbReference>
<keyword evidence="2" id="KW-0812">Transmembrane</keyword>
<dbReference type="PANTHER" id="PTHR10794:SF63">
    <property type="entry name" value="ALPHA_BETA HYDROLASE 1, ISOFORM A"/>
    <property type="match status" value="1"/>
</dbReference>
<protein>
    <recommendedName>
        <fullName evidence="3">Serine aminopeptidase S33 domain-containing protein</fullName>
    </recommendedName>
</protein>
<dbReference type="Proteomes" id="UP001642540">
    <property type="component" value="Unassembled WGS sequence"/>
</dbReference>
<dbReference type="InterPro" id="IPR029058">
    <property type="entry name" value="AB_hydrolase_fold"/>
</dbReference>
<comment type="similarity">
    <text evidence="1">Belongs to the AB hydrolase superfamily. AB hydrolase 4 family.</text>
</comment>
<dbReference type="Pfam" id="PF12146">
    <property type="entry name" value="Hydrolase_4"/>
    <property type="match status" value="1"/>
</dbReference>
<keyword evidence="5" id="KW-1185">Reference proteome</keyword>
<keyword evidence="2" id="KW-1133">Transmembrane helix</keyword>
<evidence type="ECO:0000259" key="3">
    <source>
        <dbReference type="Pfam" id="PF12146"/>
    </source>
</evidence>
<feature type="domain" description="Serine aminopeptidase S33" evidence="3">
    <location>
        <begin position="139"/>
        <end position="355"/>
    </location>
</feature>
<sequence length="435" mass="49567">MTSMFIVALKRLRALPIVIVRLRHQIGLYFDLIVGIIASFLAFWFYYRFFVVQKPKVISGNEILVKFLSEHVKLTEEKHYPPWIWDGRLQTYFSTTYRDIDTTAVRYRRKLFTFSDGGQTALDMANLPGIIGPTEQPLIVVIIPGIYGDSKSNSMITLVECIVGSGAKAYVINYRGMAGLYFRNPKLNVPNDYSDFAEVVKYLKEQHPNDRMVLIAHQNMAGTMACEYFRAYPEEAKQAFLCAIFISVEWDTVAAYKYVTSSGWLADYFVHRTTLDTIKNICYRFHKQTNRKGWKPGVRYHHAMRTESTAEFMKFMTAPQGGYPTVEAYLESVTQIGRIQQIPVPVFSIHANDDPTHPGKFLPFTEAQCVNSKLCLIVYPSGGNMGFLDSFNKKPDHILERLIRQMIVAIRHNGESLAYAGSASLAQVPKKPSKD</sequence>
<feature type="transmembrane region" description="Helical" evidence="2">
    <location>
        <begin position="28"/>
        <end position="47"/>
    </location>
</feature>
<dbReference type="InterPro" id="IPR012020">
    <property type="entry name" value="ABHD4"/>
</dbReference>
<dbReference type="InterPro" id="IPR022742">
    <property type="entry name" value="Hydrolase_4"/>
</dbReference>
<dbReference type="Gene3D" id="3.40.50.1820">
    <property type="entry name" value="alpha/beta hydrolase"/>
    <property type="match status" value="1"/>
</dbReference>
<dbReference type="PIRSF" id="PIRSF005211">
    <property type="entry name" value="Ab_hydro_YheT"/>
    <property type="match status" value="1"/>
</dbReference>
<evidence type="ECO:0000256" key="2">
    <source>
        <dbReference type="SAM" id="Phobius"/>
    </source>
</evidence>
<evidence type="ECO:0000256" key="1">
    <source>
        <dbReference type="ARBA" id="ARBA00010884"/>
    </source>
</evidence>
<keyword evidence="2" id="KW-0472">Membrane</keyword>
<evidence type="ECO:0000313" key="5">
    <source>
        <dbReference type="Proteomes" id="UP001642540"/>
    </source>
</evidence>
<dbReference type="InterPro" id="IPR050960">
    <property type="entry name" value="AB_hydrolase_4_sf"/>
</dbReference>